<name>A0A679J496_VARPD</name>
<evidence type="ECO:0008006" key="5">
    <source>
        <dbReference type="Google" id="ProtNLM"/>
    </source>
</evidence>
<accession>A0A679J496</accession>
<reference evidence="4" key="1">
    <citation type="submission" date="2019-12" db="EMBL/GenBank/DDBJ databases">
        <authorList>
            <person name="Cremers G."/>
        </authorList>
    </citation>
    <scope>NUCLEOTIDE SEQUENCE</scope>
    <source>
        <strain evidence="4">Vvax</strain>
    </source>
</reference>
<dbReference type="Pfam" id="PF06791">
    <property type="entry name" value="TMP_2"/>
    <property type="match status" value="1"/>
</dbReference>
<dbReference type="Pfam" id="PF24622">
    <property type="entry name" value="TMP_4"/>
    <property type="match status" value="1"/>
</dbReference>
<dbReference type="NCBIfam" id="TIGR01541">
    <property type="entry name" value="tape_meas_lam_C"/>
    <property type="match status" value="1"/>
</dbReference>
<evidence type="ECO:0000313" key="4">
    <source>
        <dbReference type="EMBL" id="CAA2105999.1"/>
    </source>
</evidence>
<dbReference type="InterPro" id="IPR009628">
    <property type="entry name" value="Phage_tape_measure_N"/>
</dbReference>
<sequence>MSDVIASAVLEYTADSSGVSAAMASATQAVKGFEKAATGAGASAGNALAKGAKDAGTASTSLTREQERLINSIERYSTTIGKTRGEVLEFRAAQAGITDQVQAQIAAIRAQEAALKSGGAQFNKYGVTAGQTAAALRGVPAQLTDIVVGLQGGQAPLTVLLQQGGQLKDMFGGIVPAAKALGGALLGLINPYTVVAAAAATLAAAYFQGAKESENYNKALILTGNYLGITVSQLQGYATTISRTVGTQGAAAEALTSLANSGKVATEQLTAVGTAVVYMNRVLGTSIDDATQSFTKLADEPTKASAKLNESMHYLTLETYERIRALEEQGDKEAATAAAQGALASETTARLSKIEASAGSLERGWRLLADGAKAAWDAMLGVGRTQSIGERLTEAQGKLNEYQARVSNNPVYGRAFGAAGEKFQADVTALNRSLLVAQEKAIAEGERARSESAKIAASDRLKKLSDEIATNASKRSKALKQLDADYKTLGKSTDTPEYRKQVADINEKFKDPKGATPKAYQDDAATKYLEGVRQAGAALKAQLEDADKLTASEKKMAEFTQLIADLKDKKVLTAEQKSLLAGQDAIKGALAQNVALDDQIRKKEAAKKLNEQELAFAKQMEGITRSLESAQETRNEQYLRVLSGAGLGDRGMQELDAQNALYREYQKNLRSVNDKASDASKNGFDAFNTDAYRDEVKKIRAALDDALAAQKDFYAKDAEARANWVNGARKALNNYLDEVSNVAKQTEQVWSKGFSGLEDQLVSLVTTGKADFKSLADSIIADLARITIRQQITGPLAKLMLGGIGNGGSALDSLLASNNAFGTGTGESSWLSSLGSSIGNWFTGLKFADGGIPPVGRASIVGERGPELFVPNTAGRIVPNHELSGGGPPVSVVIQNTVGDVATLSMLKEAQLGTERRIAAALGRQSQYGSTRI</sequence>
<dbReference type="InterPro" id="IPR006431">
    <property type="entry name" value="Phage_tape_meas_C"/>
</dbReference>
<evidence type="ECO:0000259" key="2">
    <source>
        <dbReference type="Pfam" id="PF06791"/>
    </source>
</evidence>
<keyword evidence="1" id="KW-0175">Coiled coil</keyword>
<feature type="domain" description="Bacteriophage tail tape measure N-terminal" evidence="2">
    <location>
        <begin position="121"/>
        <end position="324"/>
    </location>
</feature>
<feature type="coiled-coil region" evidence="1">
    <location>
        <begin position="655"/>
        <end position="682"/>
    </location>
</feature>
<protein>
    <recommendedName>
        <fullName evidence="5">Phage tail tape measure protein</fullName>
    </recommendedName>
</protein>
<proteinExistence type="predicted"/>
<evidence type="ECO:0000259" key="3">
    <source>
        <dbReference type="Pfam" id="PF09718"/>
    </source>
</evidence>
<dbReference type="RefSeq" id="WP_339091108.1">
    <property type="nucleotide sequence ID" value="NZ_LR743507.1"/>
</dbReference>
<dbReference type="AlphaFoldDB" id="A0A679J496"/>
<feature type="domain" description="Bacteriophage tail tape measure C-terminal" evidence="3">
    <location>
        <begin position="723"/>
        <end position="797"/>
    </location>
</feature>
<organism evidence="4">
    <name type="scientific">Variovorax paradoxus</name>
    <dbReference type="NCBI Taxonomy" id="34073"/>
    <lineage>
        <taxon>Bacteria</taxon>
        <taxon>Pseudomonadati</taxon>
        <taxon>Pseudomonadota</taxon>
        <taxon>Betaproteobacteria</taxon>
        <taxon>Burkholderiales</taxon>
        <taxon>Comamonadaceae</taxon>
        <taxon>Variovorax</taxon>
    </lineage>
</organism>
<gene>
    <name evidence="4" type="ORF">VVAX_03530</name>
</gene>
<dbReference type="Pfam" id="PF09718">
    <property type="entry name" value="Tape_meas_lam_C"/>
    <property type="match status" value="1"/>
</dbReference>
<evidence type="ECO:0000256" key="1">
    <source>
        <dbReference type="SAM" id="Coils"/>
    </source>
</evidence>
<dbReference type="EMBL" id="LR743507">
    <property type="protein sequence ID" value="CAA2105999.1"/>
    <property type="molecule type" value="Genomic_DNA"/>
</dbReference>